<keyword evidence="3" id="KW-1185">Reference proteome</keyword>
<dbReference type="OrthoDB" id="3236524at2"/>
<dbReference type="Proteomes" id="UP000292881">
    <property type="component" value="Unassembled WGS sequence"/>
</dbReference>
<evidence type="ECO:0000313" key="2">
    <source>
        <dbReference type="EMBL" id="RXZ49946.1"/>
    </source>
</evidence>
<dbReference type="InterPro" id="IPR014922">
    <property type="entry name" value="YdhG-like"/>
</dbReference>
<dbReference type="AlphaFoldDB" id="A0A4Q2JSG6"/>
<dbReference type="Pfam" id="PF08818">
    <property type="entry name" value="DUF1801"/>
    <property type="match status" value="1"/>
</dbReference>
<feature type="domain" description="YdhG-like" evidence="1">
    <location>
        <begin position="19"/>
        <end position="109"/>
    </location>
</feature>
<reference evidence="2 3" key="1">
    <citation type="submission" date="2019-01" db="EMBL/GenBank/DDBJ databases">
        <authorList>
            <person name="Li J."/>
        </authorList>
    </citation>
    <scope>NUCLEOTIDE SEQUENCE [LARGE SCALE GENOMIC DNA]</scope>
    <source>
        <strain evidence="2 3">CGMCC 4.7180</strain>
    </source>
</reference>
<evidence type="ECO:0000313" key="3">
    <source>
        <dbReference type="Proteomes" id="UP000292881"/>
    </source>
</evidence>
<protein>
    <submittedName>
        <fullName evidence="2">DUF1801 domain-containing protein</fullName>
    </submittedName>
</protein>
<dbReference type="Gene3D" id="3.90.1150.200">
    <property type="match status" value="1"/>
</dbReference>
<accession>A0A4Q2JSG6</accession>
<organism evidence="2 3">
    <name type="scientific">Agromyces binzhouensis</name>
    <dbReference type="NCBI Taxonomy" id="1817495"/>
    <lineage>
        <taxon>Bacteria</taxon>
        <taxon>Bacillati</taxon>
        <taxon>Actinomycetota</taxon>
        <taxon>Actinomycetes</taxon>
        <taxon>Micrococcales</taxon>
        <taxon>Microbacteriaceae</taxon>
        <taxon>Agromyces</taxon>
    </lineage>
</organism>
<gene>
    <name evidence="2" type="ORF">ESO86_04530</name>
</gene>
<sequence length="119" mass="12940">MAVQTVDEYIASFPDEVADRLRQVRAAIIAEVPPPVEEKVRYGIAAVMLGGRYALHFAGWKRHIGLYPVPTLPEPLESEVAPMRTGKDSVNIRHGDDLPVELIGRITAAIVAQRAAADG</sequence>
<dbReference type="RefSeq" id="WP_129233687.1">
    <property type="nucleotide sequence ID" value="NZ_SDPL01000047.1"/>
</dbReference>
<dbReference type="EMBL" id="SDPL01000047">
    <property type="protein sequence ID" value="RXZ49946.1"/>
    <property type="molecule type" value="Genomic_DNA"/>
</dbReference>
<comment type="caution">
    <text evidence="2">The sequence shown here is derived from an EMBL/GenBank/DDBJ whole genome shotgun (WGS) entry which is preliminary data.</text>
</comment>
<dbReference type="SUPFAM" id="SSF159888">
    <property type="entry name" value="YdhG-like"/>
    <property type="match status" value="1"/>
</dbReference>
<name>A0A4Q2JSG6_9MICO</name>
<proteinExistence type="predicted"/>
<evidence type="ECO:0000259" key="1">
    <source>
        <dbReference type="Pfam" id="PF08818"/>
    </source>
</evidence>